<evidence type="ECO:0000313" key="9">
    <source>
        <dbReference type="EMBL" id="RUO44133.1"/>
    </source>
</evidence>
<dbReference type="PANTHER" id="PTHR30269:SF37">
    <property type="entry name" value="MEMBRANE TRANSPORTER PROTEIN"/>
    <property type="match status" value="1"/>
</dbReference>
<dbReference type="InterPro" id="IPR052017">
    <property type="entry name" value="TSUP"/>
</dbReference>
<keyword evidence="7 8" id="KW-0472">Membrane</keyword>
<feature type="transmembrane region" description="Helical" evidence="8">
    <location>
        <begin position="190"/>
        <end position="212"/>
    </location>
</feature>
<evidence type="ECO:0000256" key="7">
    <source>
        <dbReference type="ARBA" id="ARBA00023136"/>
    </source>
</evidence>
<feature type="transmembrane region" description="Helical" evidence="8">
    <location>
        <begin position="224"/>
        <end position="241"/>
    </location>
</feature>
<keyword evidence="4 8" id="KW-1003">Cell membrane</keyword>
<evidence type="ECO:0000256" key="1">
    <source>
        <dbReference type="ARBA" id="ARBA00004651"/>
    </source>
</evidence>
<comment type="subcellular location">
    <subcellularLocation>
        <location evidence="1 8">Cell membrane</location>
        <topology evidence="1 8">Multi-pass membrane protein</topology>
    </subcellularLocation>
</comment>
<dbReference type="OrthoDB" id="7028171at2"/>
<reference evidence="9 10" key="1">
    <citation type="journal article" date="2011" name="Front. Microbiol.">
        <title>Genomic signatures of strain selection and enhancement in Bacillus atrophaeus var. globigii, a historical biowarfare simulant.</title>
        <authorList>
            <person name="Gibbons H.S."/>
            <person name="Broomall S.M."/>
            <person name="McNew L.A."/>
            <person name="Daligault H."/>
            <person name="Chapman C."/>
            <person name="Bruce D."/>
            <person name="Karavis M."/>
            <person name="Krepps M."/>
            <person name="McGregor P.A."/>
            <person name="Hong C."/>
            <person name="Park K.H."/>
            <person name="Akmal A."/>
            <person name="Feldman A."/>
            <person name="Lin J.S."/>
            <person name="Chang W.E."/>
            <person name="Higgs B.W."/>
            <person name="Demirev P."/>
            <person name="Lindquist J."/>
            <person name="Liem A."/>
            <person name="Fochler E."/>
            <person name="Read T.D."/>
            <person name="Tapia R."/>
            <person name="Johnson S."/>
            <person name="Bishop-Lilly K.A."/>
            <person name="Detter C."/>
            <person name="Han C."/>
            <person name="Sozhamannan S."/>
            <person name="Rosenzweig C.N."/>
            <person name="Skowronski E.W."/>
        </authorList>
    </citation>
    <scope>NUCLEOTIDE SEQUENCE [LARGE SCALE GENOMIC DNA]</scope>
    <source>
        <strain evidence="9 10">AIT1</strain>
    </source>
</reference>
<gene>
    <name evidence="9" type="ORF">CWE15_02905</name>
</gene>
<comment type="caution">
    <text evidence="9">The sequence shown here is derived from an EMBL/GenBank/DDBJ whole genome shotgun (WGS) entry which is preliminary data.</text>
</comment>
<organism evidence="9 10">
    <name type="scientific">Aliidiomarina taiwanensis</name>
    <dbReference type="NCBI Taxonomy" id="946228"/>
    <lineage>
        <taxon>Bacteria</taxon>
        <taxon>Pseudomonadati</taxon>
        <taxon>Pseudomonadota</taxon>
        <taxon>Gammaproteobacteria</taxon>
        <taxon>Alteromonadales</taxon>
        <taxon>Idiomarinaceae</taxon>
        <taxon>Aliidiomarina</taxon>
    </lineage>
</organism>
<dbReference type="Pfam" id="PF01925">
    <property type="entry name" value="TauE"/>
    <property type="match status" value="1"/>
</dbReference>
<feature type="transmembrane region" description="Helical" evidence="8">
    <location>
        <begin position="152"/>
        <end position="178"/>
    </location>
</feature>
<protein>
    <recommendedName>
        <fullName evidence="8">Probable membrane transporter protein</fullName>
    </recommendedName>
</protein>
<evidence type="ECO:0000256" key="2">
    <source>
        <dbReference type="ARBA" id="ARBA00009142"/>
    </source>
</evidence>
<keyword evidence="6 8" id="KW-1133">Transmembrane helix</keyword>
<evidence type="ECO:0000313" key="10">
    <source>
        <dbReference type="Proteomes" id="UP000286976"/>
    </source>
</evidence>
<dbReference type="Proteomes" id="UP000286976">
    <property type="component" value="Unassembled WGS sequence"/>
</dbReference>
<evidence type="ECO:0000256" key="3">
    <source>
        <dbReference type="ARBA" id="ARBA00022448"/>
    </source>
</evidence>
<feature type="transmembrane region" description="Helical" evidence="8">
    <location>
        <begin position="40"/>
        <end position="59"/>
    </location>
</feature>
<feature type="transmembrane region" description="Helical" evidence="8">
    <location>
        <begin position="96"/>
        <end position="116"/>
    </location>
</feature>
<evidence type="ECO:0000256" key="6">
    <source>
        <dbReference type="ARBA" id="ARBA00022989"/>
    </source>
</evidence>
<keyword evidence="5 8" id="KW-0812">Transmembrane</keyword>
<proteinExistence type="inferred from homology"/>
<dbReference type="RefSeq" id="WP_126756530.1">
    <property type="nucleotide sequence ID" value="NZ_PIPQ01000001.1"/>
</dbReference>
<keyword evidence="10" id="KW-1185">Reference proteome</keyword>
<name>A0A432X9N5_9GAMM</name>
<dbReference type="AlphaFoldDB" id="A0A432X9N5"/>
<dbReference type="InterPro" id="IPR002781">
    <property type="entry name" value="TM_pro_TauE-like"/>
</dbReference>
<keyword evidence="3" id="KW-0813">Transport</keyword>
<sequence length="242" mass="25816">MDATSLALIAGVVLLTGISKSAFAGALGVFAVPLLMLSFPAPQAIALMLPILIMGDALSVRSYWQKWDTQLLMPLLPGAVVGVLVAYLIIDAVNPSLLRTLIAIICIAFALKSLLFKHIQLTFFKNKLGAFGMSTTSGITSSLVHAGGPPILIYFSAIGLAPSKFVATAAVFFALMNLLKLAGAVSFDLLSLNTLGTALLFFPLSLLGNWLGVTINERLNKERFLTVMNALLLVLGFWMLFT</sequence>
<dbReference type="GO" id="GO:0005886">
    <property type="term" value="C:plasma membrane"/>
    <property type="evidence" value="ECO:0007669"/>
    <property type="project" value="UniProtKB-SubCell"/>
</dbReference>
<dbReference type="EMBL" id="PIPQ01000001">
    <property type="protein sequence ID" value="RUO44133.1"/>
    <property type="molecule type" value="Genomic_DNA"/>
</dbReference>
<comment type="similarity">
    <text evidence="2 8">Belongs to the 4-toluene sulfonate uptake permease (TSUP) (TC 2.A.102) family.</text>
</comment>
<accession>A0A432X9N5</accession>
<evidence type="ECO:0000256" key="5">
    <source>
        <dbReference type="ARBA" id="ARBA00022692"/>
    </source>
</evidence>
<dbReference type="PANTHER" id="PTHR30269">
    <property type="entry name" value="TRANSMEMBRANE PROTEIN YFCA"/>
    <property type="match status" value="1"/>
</dbReference>
<feature type="transmembrane region" description="Helical" evidence="8">
    <location>
        <begin position="71"/>
        <end position="90"/>
    </location>
</feature>
<evidence type="ECO:0000256" key="8">
    <source>
        <dbReference type="RuleBase" id="RU363041"/>
    </source>
</evidence>
<evidence type="ECO:0000256" key="4">
    <source>
        <dbReference type="ARBA" id="ARBA00022475"/>
    </source>
</evidence>